<proteinExistence type="predicted"/>
<gene>
    <name evidence="1" type="ORF">TrST_g3374</name>
</gene>
<dbReference type="Proteomes" id="UP001165085">
    <property type="component" value="Unassembled WGS sequence"/>
</dbReference>
<evidence type="ECO:0000313" key="2">
    <source>
        <dbReference type="Proteomes" id="UP001165085"/>
    </source>
</evidence>
<reference evidence="2" key="1">
    <citation type="journal article" date="2023" name="Commun. Biol.">
        <title>Genome analysis of Parmales, the sister group of diatoms, reveals the evolutionary specialization of diatoms from phago-mixotrophs to photoautotrophs.</title>
        <authorList>
            <person name="Ban H."/>
            <person name="Sato S."/>
            <person name="Yoshikawa S."/>
            <person name="Yamada K."/>
            <person name="Nakamura Y."/>
            <person name="Ichinomiya M."/>
            <person name="Sato N."/>
            <person name="Blanc-Mathieu R."/>
            <person name="Endo H."/>
            <person name="Kuwata A."/>
            <person name="Ogata H."/>
        </authorList>
    </citation>
    <scope>NUCLEOTIDE SEQUENCE [LARGE SCALE GENOMIC DNA]</scope>
    <source>
        <strain evidence="2">NIES 3701</strain>
    </source>
</reference>
<comment type="caution">
    <text evidence="1">The sequence shown here is derived from an EMBL/GenBank/DDBJ whole genome shotgun (WGS) entry which is preliminary data.</text>
</comment>
<organism evidence="1 2">
    <name type="scientific">Triparma strigata</name>
    <dbReference type="NCBI Taxonomy" id="1606541"/>
    <lineage>
        <taxon>Eukaryota</taxon>
        <taxon>Sar</taxon>
        <taxon>Stramenopiles</taxon>
        <taxon>Ochrophyta</taxon>
        <taxon>Bolidophyceae</taxon>
        <taxon>Parmales</taxon>
        <taxon>Triparmaceae</taxon>
        <taxon>Triparma</taxon>
    </lineage>
</organism>
<dbReference type="EMBL" id="BRXY01000434">
    <property type="protein sequence ID" value="GMH94793.1"/>
    <property type="molecule type" value="Genomic_DNA"/>
</dbReference>
<accession>A0A9W7BY04</accession>
<name>A0A9W7BY04_9STRA</name>
<dbReference type="OrthoDB" id="10515029at2759"/>
<evidence type="ECO:0000313" key="1">
    <source>
        <dbReference type="EMBL" id="GMH94793.1"/>
    </source>
</evidence>
<dbReference type="AlphaFoldDB" id="A0A9W7BY04"/>
<keyword evidence="2" id="KW-1185">Reference proteome</keyword>
<sequence>MKVPDSLQTLGDGVFQGCSKLVPSNIDKYDNNAVVAYLRYGYQSDDAEDSDIDVEEMEINGTTYFVEVGDDDEKCAIFNVTEDDELGDEIEFMLNGVAELMEKN</sequence>
<protein>
    <submittedName>
        <fullName evidence="1">Uncharacterized protein</fullName>
    </submittedName>
</protein>